<dbReference type="SMART" id="SM00248">
    <property type="entry name" value="ANK"/>
    <property type="match status" value="3"/>
</dbReference>
<dbReference type="PROSITE" id="PS50088">
    <property type="entry name" value="ANK_REPEAT"/>
    <property type="match status" value="2"/>
</dbReference>
<keyword evidence="8 25" id="KW-0812">Transmembrane</keyword>
<keyword evidence="7" id="KW-0808">Transferase</keyword>
<comment type="caution">
    <text evidence="28">The sequence shown here is derived from an EMBL/GenBank/DDBJ whole genome shotgun (WGS) entry which is preliminary data.</text>
</comment>
<dbReference type="Pfam" id="PF08515">
    <property type="entry name" value="TGF_beta_GS"/>
    <property type="match status" value="1"/>
</dbReference>
<feature type="region of interest" description="Disordered" evidence="24">
    <location>
        <begin position="316"/>
        <end position="368"/>
    </location>
</feature>
<sequence>MATANDDPHLGEGPSEDSEMLLDDLDSGSLLSEDSVFPDYERNEENLESAKTLYEACAKNDPTSLCRILERGVTKEEAMQLDINGRNGLMVAVDKGFVDTVTLLHKCPLIDINHQDNDGNTALMIAAQAGFITILNYLLNYFSGVDTEVRDPRGFTALIKAGLQGREECVSALLMHGADMNASDLVQQRGLKDWVLRTGRFETLNRLRRLQAHPVAEQFCESYIPEWPDLKQLVAKSIATKTTSQKLRQRLKDSFTFSFPHDPQDNGVMDHMVRMTTSIYSPLIATGCRPLCPTSPPEIGKRRFAVPELLERHSRKELEESTISHSNGSITTSSPAAVSSTSVSLTSCCQDSERRESMPSGGMRGFIPHSMARRNSIFPSGCIPTVEVTKSTTPKKEKKTKRQKGYLEPPLWKYKEAKMEREKEKKKQGKEKEQEKKSKERKLKLRGEQETEMGRSALLILMLVGVGLWITSIHAMADEDGKVLCKCENEKGTCTNGTCRGDICFYSWVKGYEERGCFSEDVYREQCLTGFEGFFIHCCKENECNANTTPPPYIDGVPTTKPPEIPRPELWITVSLLLLIVTASVCGLMLFLRFRRAQCRLKKAEDHDVTMLKVPHGDDPTYGDIFDEFCTSGSGTGLPYLVQRTMARQISLVECVGKGRYGEVWRGTWMGESVAVKIFSSRDEQSWFRETEIYNTVQLRHDNILGFIASDMTSKNSSTQLWLVTHFHELGSLYDFLQHSSLEPESCLRMCLSVACGLVHLHTEIVSSQEKPAIAHRDLKSRNILVKRNGQCCIADLGLAVIHSQSHDYLDVGNNPRVGTKRYMAPEVLDETIRVDIFESYKQTDIWALGLVFWEITRRTIVNGIVEEYRPPFFDLVPSDPSFEEMKKVVCVDQQRPSLHNRLHSHPILSAIVKIMKECWYQSPPARLTALRVRKTLSKLDNDSDFSIEKLKRDI</sequence>
<evidence type="ECO:0000256" key="18">
    <source>
        <dbReference type="ARBA" id="ARBA00023180"/>
    </source>
</evidence>
<evidence type="ECO:0000256" key="19">
    <source>
        <dbReference type="ARBA" id="ARBA00023211"/>
    </source>
</evidence>
<evidence type="ECO:0000256" key="7">
    <source>
        <dbReference type="ARBA" id="ARBA00022679"/>
    </source>
</evidence>
<keyword evidence="22" id="KW-0040">ANK repeat</keyword>
<evidence type="ECO:0000313" key="28">
    <source>
        <dbReference type="EMBL" id="KAK2851387.1"/>
    </source>
</evidence>
<dbReference type="GO" id="GO:0001525">
    <property type="term" value="P:angiogenesis"/>
    <property type="evidence" value="ECO:0007669"/>
    <property type="project" value="TreeGrafter"/>
</dbReference>
<gene>
    <name evidence="28" type="ORF">Q5P01_007663</name>
</gene>
<keyword evidence="29" id="KW-1185">Reference proteome</keyword>
<evidence type="ECO:0000256" key="16">
    <source>
        <dbReference type="ARBA" id="ARBA00023136"/>
    </source>
</evidence>
<feature type="region of interest" description="Disordered" evidence="24">
    <location>
        <begin position="1"/>
        <end position="25"/>
    </location>
</feature>
<dbReference type="GO" id="GO:0007179">
    <property type="term" value="P:transforming growth factor beta receptor signaling pathway"/>
    <property type="evidence" value="ECO:0007669"/>
    <property type="project" value="TreeGrafter"/>
</dbReference>
<dbReference type="PROSITE" id="PS00107">
    <property type="entry name" value="PROTEIN_KINASE_ATP"/>
    <property type="match status" value="1"/>
</dbReference>
<dbReference type="Gene3D" id="2.10.60.10">
    <property type="entry name" value="CD59"/>
    <property type="match status" value="1"/>
</dbReference>
<evidence type="ECO:0000256" key="11">
    <source>
        <dbReference type="ARBA" id="ARBA00022741"/>
    </source>
</evidence>
<keyword evidence="13 23" id="KW-0067">ATP-binding</keyword>
<evidence type="ECO:0000256" key="17">
    <source>
        <dbReference type="ARBA" id="ARBA00023170"/>
    </source>
</evidence>
<keyword evidence="10" id="KW-0732">Signal</keyword>
<evidence type="ECO:0000256" key="14">
    <source>
        <dbReference type="ARBA" id="ARBA00022842"/>
    </source>
</evidence>
<keyword evidence="6" id="KW-0723">Serine/threonine-protein kinase</keyword>
<comment type="cofactor">
    <cofactor evidence="1">
        <name>Mn(2+)</name>
        <dbReference type="ChEBI" id="CHEBI:29035"/>
    </cofactor>
</comment>
<dbReference type="GO" id="GO:0007507">
    <property type="term" value="P:heart development"/>
    <property type="evidence" value="ECO:0007669"/>
    <property type="project" value="TreeGrafter"/>
</dbReference>
<keyword evidence="14" id="KW-0460">Magnesium</keyword>
<keyword evidence="17" id="KW-0675">Receptor</keyword>
<dbReference type="Pfam" id="PF07714">
    <property type="entry name" value="PK_Tyr_Ser-Thr"/>
    <property type="match status" value="1"/>
</dbReference>
<protein>
    <recommendedName>
        <fullName evidence="5">receptor protein serine/threonine kinase</fullName>
        <ecNumber evidence="5">2.7.11.30</ecNumber>
    </recommendedName>
</protein>
<dbReference type="Gene3D" id="1.10.510.10">
    <property type="entry name" value="Transferase(Phosphotransferase) domain 1"/>
    <property type="match status" value="1"/>
</dbReference>
<proteinExistence type="inferred from homology"/>
<dbReference type="AlphaFoldDB" id="A0AA88N9Q2"/>
<evidence type="ECO:0000256" key="21">
    <source>
        <dbReference type="ARBA" id="ARBA00048773"/>
    </source>
</evidence>
<evidence type="ECO:0000256" key="13">
    <source>
        <dbReference type="ARBA" id="ARBA00022840"/>
    </source>
</evidence>
<dbReference type="GO" id="GO:0046872">
    <property type="term" value="F:metal ion binding"/>
    <property type="evidence" value="ECO:0007669"/>
    <property type="project" value="UniProtKB-KW"/>
</dbReference>
<dbReference type="FunFam" id="1.10.510.10:FF:000018">
    <property type="entry name" value="Receptor protein serine/threonine kinase"/>
    <property type="match status" value="1"/>
</dbReference>
<feature type="domain" description="GS" evidence="27">
    <location>
        <begin position="620"/>
        <end position="649"/>
    </location>
</feature>
<evidence type="ECO:0000259" key="27">
    <source>
        <dbReference type="PROSITE" id="PS51256"/>
    </source>
</evidence>
<dbReference type="PROSITE" id="PS50011">
    <property type="entry name" value="PROTEIN_KINASE_DOM"/>
    <property type="match status" value="1"/>
</dbReference>
<evidence type="ECO:0000256" key="4">
    <source>
        <dbReference type="ARBA" id="ARBA00009605"/>
    </source>
</evidence>
<dbReference type="InterPro" id="IPR000333">
    <property type="entry name" value="TGFB_receptor"/>
</dbReference>
<keyword evidence="9" id="KW-0479">Metal-binding</keyword>
<dbReference type="InterPro" id="IPR036770">
    <property type="entry name" value="Ankyrin_rpt-contain_sf"/>
</dbReference>
<feature type="repeat" description="ANK" evidence="22">
    <location>
        <begin position="118"/>
        <end position="150"/>
    </location>
</feature>
<comment type="catalytic activity">
    <reaction evidence="21">
        <text>L-threonyl-[receptor-protein] + ATP = O-phospho-L-threonyl-[receptor-protein] + ADP + H(+)</text>
        <dbReference type="Rhea" id="RHEA:44880"/>
        <dbReference type="Rhea" id="RHEA-COMP:11024"/>
        <dbReference type="Rhea" id="RHEA-COMP:11025"/>
        <dbReference type="ChEBI" id="CHEBI:15378"/>
        <dbReference type="ChEBI" id="CHEBI:30013"/>
        <dbReference type="ChEBI" id="CHEBI:30616"/>
        <dbReference type="ChEBI" id="CHEBI:61977"/>
        <dbReference type="ChEBI" id="CHEBI:456216"/>
        <dbReference type="EC" id="2.7.11.30"/>
    </reaction>
</comment>
<evidence type="ECO:0000256" key="24">
    <source>
        <dbReference type="SAM" id="MobiDB-lite"/>
    </source>
</evidence>
<dbReference type="SMART" id="SM00467">
    <property type="entry name" value="GS"/>
    <property type="match status" value="1"/>
</dbReference>
<dbReference type="Gene3D" id="1.25.40.20">
    <property type="entry name" value="Ankyrin repeat-containing domain"/>
    <property type="match status" value="1"/>
</dbReference>
<evidence type="ECO:0000256" key="6">
    <source>
        <dbReference type="ARBA" id="ARBA00022527"/>
    </source>
</evidence>
<keyword evidence="19" id="KW-0464">Manganese</keyword>
<dbReference type="GO" id="GO:0005524">
    <property type="term" value="F:ATP binding"/>
    <property type="evidence" value="ECO:0007669"/>
    <property type="project" value="UniProtKB-UniRule"/>
</dbReference>
<evidence type="ECO:0000256" key="15">
    <source>
        <dbReference type="ARBA" id="ARBA00022989"/>
    </source>
</evidence>
<dbReference type="EMBL" id="JAUPFM010000005">
    <property type="protein sequence ID" value="KAK2851387.1"/>
    <property type="molecule type" value="Genomic_DNA"/>
</dbReference>
<dbReference type="Gene3D" id="3.30.200.20">
    <property type="entry name" value="Phosphorylase Kinase, domain 1"/>
    <property type="match status" value="1"/>
</dbReference>
<dbReference type="GO" id="GO:0004675">
    <property type="term" value="F:transmembrane receptor protein serine/threonine kinase activity"/>
    <property type="evidence" value="ECO:0007669"/>
    <property type="project" value="UniProtKB-EC"/>
</dbReference>
<evidence type="ECO:0000259" key="26">
    <source>
        <dbReference type="PROSITE" id="PS50011"/>
    </source>
</evidence>
<evidence type="ECO:0000256" key="8">
    <source>
        <dbReference type="ARBA" id="ARBA00022692"/>
    </source>
</evidence>
<feature type="binding site" evidence="23">
    <location>
        <position position="677"/>
    </location>
    <ligand>
        <name>ATP</name>
        <dbReference type="ChEBI" id="CHEBI:30616"/>
    </ligand>
</feature>
<dbReference type="PANTHER" id="PTHR23255">
    <property type="entry name" value="TRANSFORMING GROWTH FACTOR-BETA RECEPTOR TYPE I AND II"/>
    <property type="match status" value="1"/>
</dbReference>
<keyword evidence="15 25" id="KW-1133">Transmembrane helix</keyword>
<accession>A0AA88N9Q2</accession>
<comment type="cofactor">
    <cofactor evidence="2">
        <name>Mg(2+)</name>
        <dbReference type="ChEBI" id="CHEBI:18420"/>
    </cofactor>
</comment>
<comment type="subcellular location">
    <subcellularLocation>
        <location evidence="3">Membrane</location>
        <topology evidence="3">Single-pass type I membrane protein</topology>
    </subcellularLocation>
</comment>
<evidence type="ECO:0000256" key="25">
    <source>
        <dbReference type="SAM" id="Phobius"/>
    </source>
</evidence>
<dbReference type="InterPro" id="IPR001245">
    <property type="entry name" value="Ser-Thr/Tyr_kinase_cat_dom"/>
</dbReference>
<dbReference type="Proteomes" id="UP001187415">
    <property type="component" value="Unassembled WGS sequence"/>
</dbReference>
<dbReference type="Pfam" id="PF12796">
    <property type="entry name" value="Ank_2"/>
    <property type="match status" value="1"/>
</dbReference>
<dbReference type="InterPro" id="IPR003605">
    <property type="entry name" value="GS_dom"/>
</dbReference>
<dbReference type="SUPFAM" id="SSF56112">
    <property type="entry name" value="Protein kinase-like (PK-like)"/>
    <property type="match status" value="1"/>
</dbReference>
<dbReference type="PROSITE" id="PS00108">
    <property type="entry name" value="PROTEIN_KINASE_ST"/>
    <property type="match status" value="1"/>
</dbReference>
<dbReference type="SUPFAM" id="SSF57302">
    <property type="entry name" value="Snake toxin-like"/>
    <property type="match status" value="1"/>
</dbReference>
<dbReference type="GO" id="GO:0070724">
    <property type="term" value="C:BMP receptor complex"/>
    <property type="evidence" value="ECO:0007669"/>
    <property type="project" value="TreeGrafter"/>
</dbReference>
<reference evidence="28" key="1">
    <citation type="submission" date="2023-07" db="EMBL/GenBank/DDBJ databases">
        <title>Chromosome-level Genome Assembly of Striped Snakehead (Channa striata).</title>
        <authorList>
            <person name="Liu H."/>
        </authorList>
    </citation>
    <scope>NUCLEOTIDE SEQUENCE</scope>
    <source>
        <strain evidence="28">Gz</strain>
        <tissue evidence="28">Muscle</tissue>
    </source>
</reference>
<dbReference type="PROSITE" id="PS50297">
    <property type="entry name" value="ANK_REP_REGION"/>
    <property type="match status" value="1"/>
</dbReference>
<feature type="domain" description="Protein kinase" evidence="26">
    <location>
        <begin position="650"/>
        <end position="940"/>
    </location>
</feature>
<evidence type="ECO:0000256" key="2">
    <source>
        <dbReference type="ARBA" id="ARBA00001946"/>
    </source>
</evidence>
<feature type="region of interest" description="Disordered" evidence="24">
    <location>
        <begin position="417"/>
        <end position="448"/>
    </location>
</feature>
<evidence type="ECO:0000256" key="5">
    <source>
        <dbReference type="ARBA" id="ARBA00012401"/>
    </source>
</evidence>
<dbReference type="FunFam" id="3.30.200.20:FF:000064">
    <property type="entry name" value="Receptor protein serine/threonine kinase"/>
    <property type="match status" value="1"/>
</dbReference>
<comment type="similarity">
    <text evidence="4">Belongs to the protein kinase superfamily. TKL Ser/Thr protein kinase family. TGFB receptor subfamily.</text>
</comment>
<feature type="compositionally biased region" description="Basic and acidic residues" evidence="24">
    <location>
        <begin position="1"/>
        <end position="10"/>
    </location>
</feature>
<evidence type="ECO:0000313" key="29">
    <source>
        <dbReference type="Proteomes" id="UP001187415"/>
    </source>
</evidence>
<dbReference type="EC" id="2.7.11.30" evidence="5"/>
<evidence type="ECO:0000256" key="20">
    <source>
        <dbReference type="ARBA" id="ARBA00047681"/>
    </source>
</evidence>
<dbReference type="InterPro" id="IPR017441">
    <property type="entry name" value="Protein_kinase_ATP_BS"/>
</dbReference>
<keyword evidence="16 25" id="KW-0472">Membrane</keyword>
<feature type="repeat" description="ANK" evidence="22">
    <location>
        <begin position="153"/>
        <end position="185"/>
    </location>
</feature>
<dbReference type="InterPro" id="IPR011009">
    <property type="entry name" value="Kinase-like_dom_sf"/>
</dbReference>
<evidence type="ECO:0000256" key="9">
    <source>
        <dbReference type="ARBA" id="ARBA00022723"/>
    </source>
</evidence>
<dbReference type="PANTHER" id="PTHR23255:SF66">
    <property type="entry name" value="SERINE_THREONINE-PROTEIN KINASE RECEPTOR R3"/>
    <property type="match status" value="1"/>
</dbReference>
<evidence type="ECO:0000256" key="1">
    <source>
        <dbReference type="ARBA" id="ARBA00001936"/>
    </source>
</evidence>
<dbReference type="InterPro" id="IPR008271">
    <property type="entry name" value="Ser/Thr_kinase_AS"/>
</dbReference>
<organism evidence="28 29">
    <name type="scientific">Channa striata</name>
    <name type="common">Snakehead murrel</name>
    <name type="synonym">Ophicephalus striatus</name>
    <dbReference type="NCBI Taxonomy" id="64152"/>
    <lineage>
        <taxon>Eukaryota</taxon>
        <taxon>Metazoa</taxon>
        <taxon>Chordata</taxon>
        <taxon>Craniata</taxon>
        <taxon>Vertebrata</taxon>
        <taxon>Euteleostomi</taxon>
        <taxon>Actinopterygii</taxon>
        <taxon>Neopterygii</taxon>
        <taxon>Teleostei</taxon>
        <taxon>Neoteleostei</taxon>
        <taxon>Acanthomorphata</taxon>
        <taxon>Anabantaria</taxon>
        <taxon>Anabantiformes</taxon>
        <taxon>Channoidei</taxon>
        <taxon>Channidae</taxon>
        <taxon>Channa</taxon>
    </lineage>
</organism>
<dbReference type="InterPro" id="IPR045860">
    <property type="entry name" value="Snake_toxin-like_sf"/>
</dbReference>
<evidence type="ECO:0000256" key="23">
    <source>
        <dbReference type="PROSITE-ProRule" id="PRU10141"/>
    </source>
</evidence>
<dbReference type="SMART" id="SM00220">
    <property type="entry name" value="S_TKc"/>
    <property type="match status" value="1"/>
</dbReference>
<dbReference type="SUPFAM" id="SSF48403">
    <property type="entry name" value="Ankyrin repeat"/>
    <property type="match status" value="1"/>
</dbReference>
<dbReference type="InterPro" id="IPR002110">
    <property type="entry name" value="Ankyrin_rpt"/>
</dbReference>
<dbReference type="CDD" id="cd23534">
    <property type="entry name" value="TFP_LU_ECD_ALK1"/>
    <property type="match status" value="1"/>
</dbReference>
<evidence type="ECO:0000256" key="12">
    <source>
        <dbReference type="ARBA" id="ARBA00022777"/>
    </source>
</evidence>
<dbReference type="InterPro" id="IPR000719">
    <property type="entry name" value="Prot_kinase_dom"/>
</dbReference>
<keyword evidence="11 23" id="KW-0547">Nucleotide-binding</keyword>
<keyword evidence="18" id="KW-0325">Glycoprotein</keyword>
<feature type="compositionally biased region" description="Acidic residues" evidence="24">
    <location>
        <begin position="14"/>
        <end position="25"/>
    </location>
</feature>
<name>A0AA88N9Q2_CHASR</name>
<feature type="transmembrane region" description="Helical" evidence="25">
    <location>
        <begin position="570"/>
        <end position="592"/>
    </location>
</feature>
<dbReference type="PROSITE" id="PS51256">
    <property type="entry name" value="GS"/>
    <property type="match status" value="1"/>
</dbReference>
<evidence type="ECO:0000256" key="22">
    <source>
        <dbReference type="PROSITE-ProRule" id="PRU00023"/>
    </source>
</evidence>
<feature type="compositionally biased region" description="Low complexity" evidence="24">
    <location>
        <begin position="329"/>
        <end position="347"/>
    </location>
</feature>
<evidence type="ECO:0000256" key="10">
    <source>
        <dbReference type="ARBA" id="ARBA00022729"/>
    </source>
</evidence>
<evidence type="ECO:0000256" key="3">
    <source>
        <dbReference type="ARBA" id="ARBA00004479"/>
    </source>
</evidence>
<comment type="catalytic activity">
    <reaction evidence="20">
        <text>L-seryl-[receptor-protein] + ATP = O-phospho-L-seryl-[receptor-protein] + ADP + H(+)</text>
        <dbReference type="Rhea" id="RHEA:18673"/>
        <dbReference type="Rhea" id="RHEA-COMP:11022"/>
        <dbReference type="Rhea" id="RHEA-COMP:11023"/>
        <dbReference type="ChEBI" id="CHEBI:15378"/>
        <dbReference type="ChEBI" id="CHEBI:29999"/>
        <dbReference type="ChEBI" id="CHEBI:30616"/>
        <dbReference type="ChEBI" id="CHEBI:83421"/>
        <dbReference type="ChEBI" id="CHEBI:456216"/>
        <dbReference type="EC" id="2.7.11.30"/>
    </reaction>
</comment>
<keyword evidence="12" id="KW-0418">Kinase</keyword>
<feature type="compositionally biased region" description="Basic and acidic residues" evidence="24">
    <location>
        <begin position="417"/>
        <end position="438"/>
    </location>
</feature>